<accession>A0A0L0HD92</accession>
<evidence type="ECO:0000313" key="1">
    <source>
        <dbReference type="EMBL" id="KNC99082.1"/>
    </source>
</evidence>
<evidence type="ECO:0000313" key="2">
    <source>
        <dbReference type="Proteomes" id="UP000053201"/>
    </source>
</evidence>
<dbReference type="RefSeq" id="XP_016607122.1">
    <property type="nucleotide sequence ID" value="XM_016754235.1"/>
</dbReference>
<dbReference type="EMBL" id="KQ257459">
    <property type="protein sequence ID" value="KNC99082.1"/>
    <property type="molecule type" value="Genomic_DNA"/>
</dbReference>
<reference evidence="1 2" key="1">
    <citation type="submission" date="2009-08" db="EMBL/GenBank/DDBJ databases">
        <title>The Genome Sequence of Spizellomyces punctatus strain DAOM BR117.</title>
        <authorList>
            <consortium name="The Broad Institute Genome Sequencing Platform"/>
            <person name="Russ C."/>
            <person name="Cuomo C."/>
            <person name="Shea T."/>
            <person name="Young S.K."/>
            <person name="Zeng Q."/>
            <person name="Koehrsen M."/>
            <person name="Haas B."/>
            <person name="Borodovsky M."/>
            <person name="Guigo R."/>
            <person name="Alvarado L."/>
            <person name="Berlin A."/>
            <person name="Bochicchio J."/>
            <person name="Borenstein D."/>
            <person name="Chapman S."/>
            <person name="Chen Z."/>
            <person name="Engels R."/>
            <person name="Freedman E."/>
            <person name="Gellesch M."/>
            <person name="Goldberg J."/>
            <person name="Griggs A."/>
            <person name="Gujja S."/>
            <person name="Heiman D."/>
            <person name="Hepburn T."/>
            <person name="Howarth C."/>
            <person name="Jen D."/>
            <person name="Larson L."/>
            <person name="Lewis B."/>
            <person name="Mehta T."/>
            <person name="Park D."/>
            <person name="Pearson M."/>
            <person name="Roberts A."/>
            <person name="Saif S."/>
            <person name="Shenoy N."/>
            <person name="Sisk P."/>
            <person name="Stolte C."/>
            <person name="Sykes S."/>
            <person name="Thomson T."/>
            <person name="Walk T."/>
            <person name="White J."/>
            <person name="Yandava C."/>
            <person name="Burger G."/>
            <person name="Gray M.W."/>
            <person name="Holland P.W.H."/>
            <person name="King N."/>
            <person name="Lang F.B.F."/>
            <person name="Roger A.J."/>
            <person name="Ruiz-Trillo I."/>
            <person name="Lander E."/>
            <person name="Nusbaum C."/>
        </authorList>
    </citation>
    <scope>NUCLEOTIDE SEQUENCE [LARGE SCALE GENOMIC DNA]</scope>
    <source>
        <strain evidence="1 2">DAOM BR117</strain>
    </source>
</reference>
<dbReference type="AlphaFoldDB" id="A0A0L0HD92"/>
<dbReference type="InParanoid" id="A0A0L0HD92"/>
<dbReference type="VEuPathDB" id="FungiDB:SPPG_06029"/>
<name>A0A0L0HD92_SPIPD</name>
<sequence>MRKMRLLLEILDDLFSAYMFLGDTIYTVGRVLKSTIGGHEQTKQKWIDLLEKNWQDFPDEDRAEEIAEGKAFWDQEAINTNLDLHDLIYAFKANWDTHQPEKVITIFAECLAPKRQLVLHWAAQVMKMYGICYLNLNRLGPPGFPDGWYIVKGLLREDEVTERMSFEPIEEIQVGRFILEVLGAYLVKVKGATSDEMTILVSLVDKGGIVWDLSCKCWMPYTYDQTKSEELLMRGMMGYATDGAGKKKEETE</sequence>
<gene>
    <name evidence="1" type="ORF">SPPG_06029</name>
</gene>
<organism evidence="1 2">
    <name type="scientific">Spizellomyces punctatus (strain DAOM BR117)</name>
    <dbReference type="NCBI Taxonomy" id="645134"/>
    <lineage>
        <taxon>Eukaryota</taxon>
        <taxon>Fungi</taxon>
        <taxon>Fungi incertae sedis</taxon>
        <taxon>Chytridiomycota</taxon>
        <taxon>Chytridiomycota incertae sedis</taxon>
        <taxon>Chytridiomycetes</taxon>
        <taxon>Spizellomycetales</taxon>
        <taxon>Spizellomycetaceae</taxon>
        <taxon>Spizellomyces</taxon>
    </lineage>
</organism>
<keyword evidence="2" id="KW-1185">Reference proteome</keyword>
<dbReference type="GeneID" id="27689364"/>
<proteinExistence type="predicted"/>
<dbReference type="Proteomes" id="UP000053201">
    <property type="component" value="Unassembled WGS sequence"/>
</dbReference>
<protein>
    <submittedName>
        <fullName evidence="1">Uncharacterized protein</fullName>
    </submittedName>
</protein>